<proteinExistence type="predicted"/>
<gene>
    <name evidence="1" type="ORF">LCGC14_2342110</name>
</gene>
<evidence type="ECO:0000313" key="1">
    <source>
        <dbReference type="EMBL" id="KKL46780.1"/>
    </source>
</evidence>
<dbReference type="EMBL" id="LAZR01033909">
    <property type="protein sequence ID" value="KKL46780.1"/>
    <property type="molecule type" value="Genomic_DNA"/>
</dbReference>
<comment type="caution">
    <text evidence="1">The sequence shown here is derived from an EMBL/GenBank/DDBJ whole genome shotgun (WGS) entry which is preliminary data.</text>
</comment>
<reference evidence="1" key="1">
    <citation type="journal article" date="2015" name="Nature">
        <title>Complex archaea that bridge the gap between prokaryotes and eukaryotes.</title>
        <authorList>
            <person name="Spang A."/>
            <person name="Saw J.H."/>
            <person name="Jorgensen S.L."/>
            <person name="Zaremba-Niedzwiedzka K."/>
            <person name="Martijn J."/>
            <person name="Lind A.E."/>
            <person name="van Eijk R."/>
            <person name="Schleper C."/>
            <person name="Guy L."/>
            <person name="Ettema T.J."/>
        </authorList>
    </citation>
    <scope>NUCLEOTIDE SEQUENCE</scope>
</reference>
<dbReference type="AlphaFoldDB" id="A0A0F9EPG3"/>
<organism evidence="1">
    <name type="scientific">marine sediment metagenome</name>
    <dbReference type="NCBI Taxonomy" id="412755"/>
    <lineage>
        <taxon>unclassified sequences</taxon>
        <taxon>metagenomes</taxon>
        <taxon>ecological metagenomes</taxon>
    </lineage>
</organism>
<name>A0A0F9EPG3_9ZZZZ</name>
<protein>
    <submittedName>
        <fullName evidence="1">Uncharacterized protein</fullName>
    </submittedName>
</protein>
<sequence>ESKYEFKYSLKVVNGNNLNHNYILVKFVRNLINLDVFTIITVRSDFSSGNILFI</sequence>
<feature type="non-terminal residue" evidence="1">
    <location>
        <position position="1"/>
    </location>
</feature>
<accession>A0A0F9EPG3</accession>